<dbReference type="SUPFAM" id="SSF51556">
    <property type="entry name" value="Metallo-dependent hydrolases"/>
    <property type="match status" value="1"/>
</dbReference>
<sequence length="585" mass="62606">MLAERDIPSLMETALGHIPADLAIVNAQLVNVYSGEILSDTAVAVKNGWIAATGHLAPGTIGPETRIIDATGQTLIPGFIEGHTHLATLMTPDYFIPHAVRHGTTTIITETMETYPVAGLEGVMDFLASIRHQPITMLATAPALASISPAGSRMSLDDLRTVLDHEAVIGLGESYWQAVLKEPSLYLDRFRETLLRDQVLEGHSAGAGGAKLMAYAATGVSSCHEAISAKDALERLRLGMAVMIREGSIRRELAAISAIAEQSVSCRRLLLVTDGVNPLHLLQDGYLDAVVQKAIDFGFSPVDAIRMATLHVAEHFQIDAVVGGIAPGRQADMVLIPAPDCIRPTCVIARGKLLWEEGRDLPQVQRHSFSESSRSTIRLGDAPIDAGRFRIGASAAVSQVDVRIMDLITELVTKEAHLTMPVVEGLVCSDPTQDILKVAAIDRRYSPGKTAVGFIRGFGLRSGAFATSAAWDTTDIVVVGATDADMAACVQRIQQLQGGFVVCNEGKVLAELALPVMGLMAQEPAEIIREKMEAVTAAVHALGSKLSDPMLTLTTLTTAAIPYLRICEEGLFDLKSGQFREVFLS</sequence>
<dbReference type="InterPro" id="IPR011059">
    <property type="entry name" value="Metal-dep_hydrolase_composite"/>
</dbReference>
<evidence type="ECO:0000256" key="2">
    <source>
        <dbReference type="ARBA" id="ARBA00012782"/>
    </source>
</evidence>
<protein>
    <recommendedName>
        <fullName evidence="2 6">Adenine deaminase</fullName>
        <shortName evidence="6">Adenase</shortName>
        <shortName evidence="6">Adenine aminase</shortName>
        <ecNumber evidence="2 6">3.5.4.2</ecNumber>
    </recommendedName>
</protein>
<dbReference type="InterPro" id="IPR006679">
    <property type="entry name" value="Adenine_deam"/>
</dbReference>
<dbReference type="HAMAP" id="MF_01518">
    <property type="entry name" value="Adenine_deamin"/>
    <property type="match status" value="1"/>
</dbReference>
<feature type="domain" description="Adenine deaminase C-terminal" evidence="8">
    <location>
        <begin position="411"/>
        <end position="576"/>
    </location>
</feature>
<reference evidence="9" key="1">
    <citation type="journal article" date="2020" name="mSystems">
        <title>Genome- and Community-Level Interaction Insights into Carbon Utilization and Element Cycling Functions of Hydrothermarchaeota in Hydrothermal Sediment.</title>
        <authorList>
            <person name="Zhou Z."/>
            <person name="Liu Y."/>
            <person name="Xu W."/>
            <person name="Pan J."/>
            <person name="Luo Z.H."/>
            <person name="Li M."/>
        </authorList>
    </citation>
    <scope>NUCLEOTIDE SEQUENCE [LARGE SCALE GENOMIC DNA]</scope>
    <source>
        <strain evidence="9">SpSt-477</strain>
    </source>
</reference>
<proteinExistence type="inferred from homology"/>
<dbReference type="PANTHER" id="PTHR11113:SF2">
    <property type="entry name" value="ADENINE DEAMINASE"/>
    <property type="match status" value="1"/>
</dbReference>
<dbReference type="GO" id="GO:0000034">
    <property type="term" value="F:adenine deaminase activity"/>
    <property type="evidence" value="ECO:0007669"/>
    <property type="project" value="UniProtKB-UniRule"/>
</dbReference>
<comment type="catalytic activity">
    <reaction evidence="5 6">
        <text>adenine + H2O + H(+) = hypoxanthine + NH4(+)</text>
        <dbReference type="Rhea" id="RHEA:23688"/>
        <dbReference type="ChEBI" id="CHEBI:15377"/>
        <dbReference type="ChEBI" id="CHEBI:15378"/>
        <dbReference type="ChEBI" id="CHEBI:16708"/>
        <dbReference type="ChEBI" id="CHEBI:17368"/>
        <dbReference type="ChEBI" id="CHEBI:28938"/>
        <dbReference type="EC" id="3.5.4.2"/>
    </reaction>
</comment>
<evidence type="ECO:0000256" key="5">
    <source>
        <dbReference type="ARBA" id="ARBA00047720"/>
    </source>
</evidence>
<dbReference type="InterPro" id="IPR032466">
    <property type="entry name" value="Metal_Hydrolase"/>
</dbReference>
<dbReference type="GO" id="GO:0006146">
    <property type="term" value="P:adenine catabolic process"/>
    <property type="evidence" value="ECO:0007669"/>
    <property type="project" value="InterPro"/>
</dbReference>
<dbReference type="AlphaFoldDB" id="A0A7C4RTC4"/>
<organism evidence="9">
    <name type="scientific">Desulfatirhabdium butyrativorans</name>
    <dbReference type="NCBI Taxonomy" id="340467"/>
    <lineage>
        <taxon>Bacteria</taxon>
        <taxon>Pseudomonadati</taxon>
        <taxon>Thermodesulfobacteriota</taxon>
        <taxon>Desulfobacteria</taxon>
        <taxon>Desulfobacterales</taxon>
        <taxon>Desulfatirhabdiaceae</taxon>
        <taxon>Desulfatirhabdium</taxon>
    </lineage>
</organism>
<feature type="domain" description="Amidohydrolase-related" evidence="7">
    <location>
        <begin position="246"/>
        <end position="336"/>
    </location>
</feature>
<dbReference type="Gene3D" id="3.20.20.140">
    <property type="entry name" value="Metal-dependent hydrolases"/>
    <property type="match status" value="1"/>
</dbReference>
<evidence type="ECO:0000256" key="6">
    <source>
        <dbReference type="HAMAP-Rule" id="MF_01518"/>
    </source>
</evidence>
<dbReference type="InterPro" id="IPR026912">
    <property type="entry name" value="Adenine_deam_C"/>
</dbReference>
<evidence type="ECO:0000256" key="1">
    <source>
        <dbReference type="ARBA" id="ARBA00006773"/>
    </source>
</evidence>
<dbReference type="PANTHER" id="PTHR11113">
    <property type="entry name" value="N-ACETYLGLUCOSAMINE-6-PHOSPHATE DEACETYLASE"/>
    <property type="match status" value="1"/>
</dbReference>
<gene>
    <name evidence="6" type="primary">ade</name>
    <name evidence="9" type="ORF">ENS29_11960</name>
</gene>
<comment type="caution">
    <text evidence="9">The sequence shown here is derived from an EMBL/GenBank/DDBJ whole genome shotgun (WGS) entry which is preliminary data.</text>
</comment>
<evidence type="ECO:0000256" key="3">
    <source>
        <dbReference type="ARBA" id="ARBA00022801"/>
    </source>
</evidence>
<evidence type="ECO:0000313" key="9">
    <source>
        <dbReference type="EMBL" id="HGU33560.1"/>
    </source>
</evidence>
<dbReference type="SUPFAM" id="SSF51338">
    <property type="entry name" value="Composite domain of metallo-dependent hydrolases"/>
    <property type="match status" value="1"/>
</dbReference>
<dbReference type="EC" id="3.5.4.2" evidence="2 6"/>
<evidence type="ECO:0000259" key="7">
    <source>
        <dbReference type="Pfam" id="PF01979"/>
    </source>
</evidence>
<evidence type="ECO:0000259" key="8">
    <source>
        <dbReference type="Pfam" id="PF13382"/>
    </source>
</evidence>
<dbReference type="InterPro" id="IPR006680">
    <property type="entry name" value="Amidohydro-rel"/>
</dbReference>
<dbReference type="Pfam" id="PF01979">
    <property type="entry name" value="Amidohydro_1"/>
    <property type="match status" value="1"/>
</dbReference>
<comment type="cofactor">
    <cofactor evidence="6">
        <name>Mn(2+)</name>
        <dbReference type="ChEBI" id="CHEBI:29035"/>
    </cofactor>
</comment>
<evidence type="ECO:0000256" key="4">
    <source>
        <dbReference type="ARBA" id="ARBA00023211"/>
    </source>
</evidence>
<dbReference type="Gene3D" id="2.30.40.10">
    <property type="entry name" value="Urease, subunit C, domain 1"/>
    <property type="match status" value="1"/>
</dbReference>
<comment type="similarity">
    <text evidence="1 6">Belongs to the metallo-dependent hydrolases superfamily. Adenine deaminase family.</text>
</comment>
<dbReference type="Pfam" id="PF13382">
    <property type="entry name" value="Adenine_deam_C"/>
    <property type="match status" value="1"/>
</dbReference>
<name>A0A7C4RTC4_9BACT</name>
<keyword evidence="3 6" id="KW-0378">Hydrolase</keyword>
<keyword evidence="4 6" id="KW-0464">Manganese</keyword>
<dbReference type="EMBL" id="DSUH01000273">
    <property type="protein sequence ID" value="HGU33560.1"/>
    <property type="molecule type" value="Genomic_DNA"/>
</dbReference>
<accession>A0A7C4RTC4</accession>